<feature type="compositionally biased region" description="Polar residues" evidence="1">
    <location>
        <begin position="144"/>
        <end position="160"/>
    </location>
</feature>
<feature type="compositionally biased region" description="Pro residues" evidence="1">
    <location>
        <begin position="214"/>
        <end position="229"/>
    </location>
</feature>
<keyword evidence="3" id="KW-1185">Reference proteome</keyword>
<name>A0A8H7DAJ0_9AGAR</name>
<evidence type="ECO:0000313" key="2">
    <source>
        <dbReference type="EMBL" id="KAF7365637.1"/>
    </source>
</evidence>
<feature type="compositionally biased region" description="Low complexity" evidence="1">
    <location>
        <begin position="161"/>
        <end position="174"/>
    </location>
</feature>
<feature type="region of interest" description="Disordered" evidence="1">
    <location>
        <begin position="144"/>
        <end position="229"/>
    </location>
</feature>
<protein>
    <submittedName>
        <fullName evidence="2">Uncharacterized protein</fullName>
    </submittedName>
</protein>
<dbReference type="Proteomes" id="UP000620124">
    <property type="component" value="Unassembled WGS sequence"/>
</dbReference>
<reference evidence="2" key="1">
    <citation type="submission" date="2020-05" db="EMBL/GenBank/DDBJ databases">
        <title>Mycena genomes resolve the evolution of fungal bioluminescence.</title>
        <authorList>
            <person name="Tsai I.J."/>
        </authorList>
    </citation>
    <scope>NUCLEOTIDE SEQUENCE</scope>
    <source>
        <strain evidence="2">CCC161011</strain>
    </source>
</reference>
<sequence>MPVIPAALFDTAQAIAHPFGGIFIHPPFSNLPGGVVLTAEGMNYSVMDQYPTWFLDVKDYITLDASLTENAIPYPRELEPPASEEAKGSLAQMYFLSPDLCGCQCKKAWSDTATSSRRQSSGKTAVPATLLPIDTVTPVRRVSFSTSTSAGGNKSPSTTVPVAAKPASTAAPKAKPGPKPRPKLAKPASPAKAKKVGVDAPGKIVIPAQKPKPKPSPPPTPWVKSLSPPPPVGVLPPRMRPFPRKSFRISLYRGEEEGSEDADCVQTDKQVADLLLLMDDVDMLHVDEPDEYVDMELEDEEEGLHPPISLGGLVEPMFGVENPFSLSSRPQGAVANNAVANNQSSSQSRMYAPKHSRPGKPPVDEEEEPLPLGRFKVSSLAYLIDKNLSVSPPHSPAPRPLTPPPTTDMDEEPTATMFAAMQDVFVLKMQKMDPELKAKFLGHLQEQFGVRIQVKGDAPPPPLGASEDSVPWATLPESVVKQIMSEHERSAKEDYPDEGGATTMTMDDEFTALADDFKQDSAGQLKSDLEDQLKALVGVGSAFTAELAGPLQDALTLQLKDEIIVQVAGQMMEALVVQGEEAQVEFEWRRRFLERQLLWAAADEENDGLGQEDVIQHPLHHLFLSKATPADMDVRMPASLICQV</sequence>
<proteinExistence type="predicted"/>
<feature type="region of interest" description="Disordered" evidence="1">
    <location>
        <begin position="340"/>
        <end position="369"/>
    </location>
</feature>
<dbReference type="OrthoDB" id="2333993at2759"/>
<dbReference type="AlphaFoldDB" id="A0A8H7DAJ0"/>
<feature type="compositionally biased region" description="Pro residues" evidence="1">
    <location>
        <begin position="393"/>
        <end position="406"/>
    </location>
</feature>
<dbReference type="EMBL" id="JACAZI010000003">
    <property type="protein sequence ID" value="KAF7365637.1"/>
    <property type="molecule type" value="Genomic_DNA"/>
</dbReference>
<comment type="caution">
    <text evidence="2">The sequence shown here is derived from an EMBL/GenBank/DDBJ whole genome shotgun (WGS) entry which is preliminary data.</text>
</comment>
<organism evidence="2 3">
    <name type="scientific">Mycena venus</name>
    <dbReference type="NCBI Taxonomy" id="2733690"/>
    <lineage>
        <taxon>Eukaryota</taxon>
        <taxon>Fungi</taxon>
        <taxon>Dikarya</taxon>
        <taxon>Basidiomycota</taxon>
        <taxon>Agaricomycotina</taxon>
        <taxon>Agaricomycetes</taxon>
        <taxon>Agaricomycetidae</taxon>
        <taxon>Agaricales</taxon>
        <taxon>Marasmiineae</taxon>
        <taxon>Mycenaceae</taxon>
        <taxon>Mycena</taxon>
    </lineage>
</organism>
<accession>A0A8H7DAJ0</accession>
<evidence type="ECO:0000313" key="3">
    <source>
        <dbReference type="Proteomes" id="UP000620124"/>
    </source>
</evidence>
<gene>
    <name evidence="2" type="ORF">MVEN_00437300</name>
</gene>
<feature type="region of interest" description="Disordered" evidence="1">
    <location>
        <begin position="388"/>
        <end position="411"/>
    </location>
</feature>
<evidence type="ECO:0000256" key="1">
    <source>
        <dbReference type="SAM" id="MobiDB-lite"/>
    </source>
</evidence>